<reference evidence="3" key="2">
    <citation type="submission" date="2010-04" db="EMBL/GenBank/DDBJ databases">
        <authorList>
            <person name="Buell R."/>
            <person name="Hamilton J."/>
            <person name="Hostetler J."/>
        </authorList>
    </citation>
    <scope>NUCLEOTIDE SEQUENCE [LARGE SCALE GENOMIC DNA]</scope>
    <source>
        <strain evidence="3">DAOM:BR144</strain>
    </source>
</reference>
<evidence type="ECO:0000259" key="1">
    <source>
        <dbReference type="PROSITE" id="PS50011"/>
    </source>
</evidence>
<dbReference type="PROSITE" id="PS50011">
    <property type="entry name" value="PROTEIN_KINASE_DOM"/>
    <property type="match status" value="1"/>
</dbReference>
<dbReference type="Pfam" id="PF07714">
    <property type="entry name" value="PK_Tyr_Ser-Thr"/>
    <property type="match status" value="1"/>
</dbReference>
<dbReference type="GO" id="GO:0005524">
    <property type="term" value="F:ATP binding"/>
    <property type="evidence" value="ECO:0007669"/>
    <property type="project" value="InterPro"/>
</dbReference>
<organism evidence="2 3">
    <name type="scientific">Globisporangium ultimum (strain ATCC 200006 / CBS 805.95 / DAOM BR144)</name>
    <name type="common">Pythium ultimum</name>
    <dbReference type="NCBI Taxonomy" id="431595"/>
    <lineage>
        <taxon>Eukaryota</taxon>
        <taxon>Sar</taxon>
        <taxon>Stramenopiles</taxon>
        <taxon>Oomycota</taxon>
        <taxon>Peronosporomycetes</taxon>
        <taxon>Pythiales</taxon>
        <taxon>Pythiaceae</taxon>
        <taxon>Globisporangium</taxon>
    </lineage>
</organism>
<accession>K3W8B2</accession>
<dbReference type="VEuPathDB" id="FungiDB:PYU1_G001203"/>
<dbReference type="SUPFAM" id="SSF56112">
    <property type="entry name" value="Protein kinase-like (PK-like)"/>
    <property type="match status" value="1"/>
</dbReference>
<dbReference type="GO" id="GO:0004674">
    <property type="term" value="F:protein serine/threonine kinase activity"/>
    <property type="evidence" value="ECO:0007669"/>
    <property type="project" value="TreeGrafter"/>
</dbReference>
<dbReference type="eggNOG" id="KOG1187">
    <property type="taxonomic scope" value="Eukaryota"/>
</dbReference>
<dbReference type="EnsemblProtists" id="PYU1_T001203">
    <property type="protein sequence ID" value="PYU1_T001203"/>
    <property type="gene ID" value="PYU1_G001203"/>
</dbReference>
<dbReference type="InterPro" id="IPR051681">
    <property type="entry name" value="Ser/Thr_Kinases-Pseudokinases"/>
</dbReference>
<evidence type="ECO:0000313" key="3">
    <source>
        <dbReference type="Proteomes" id="UP000019132"/>
    </source>
</evidence>
<dbReference type="PANTHER" id="PTHR44329">
    <property type="entry name" value="SERINE/THREONINE-PROTEIN KINASE TNNI3K-RELATED"/>
    <property type="match status" value="1"/>
</dbReference>
<feature type="domain" description="Protein kinase" evidence="1">
    <location>
        <begin position="151"/>
        <end position="370"/>
    </location>
</feature>
<dbReference type="PANTHER" id="PTHR44329:SF214">
    <property type="entry name" value="PROTEIN KINASE DOMAIN-CONTAINING PROTEIN"/>
    <property type="match status" value="1"/>
</dbReference>
<name>K3W8B2_GLOUD</name>
<evidence type="ECO:0000313" key="2">
    <source>
        <dbReference type="EnsemblProtists" id="PYU1_T001203"/>
    </source>
</evidence>
<proteinExistence type="predicted"/>
<reference evidence="3" key="1">
    <citation type="journal article" date="2010" name="Genome Biol.">
        <title>Genome sequence of the necrotrophic plant pathogen Pythium ultimum reveals original pathogenicity mechanisms and effector repertoire.</title>
        <authorList>
            <person name="Levesque C.A."/>
            <person name="Brouwer H."/>
            <person name="Cano L."/>
            <person name="Hamilton J.P."/>
            <person name="Holt C."/>
            <person name="Huitema E."/>
            <person name="Raffaele S."/>
            <person name="Robideau G.P."/>
            <person name="Thines M."/>
            <person name="Win J."/>
            <person name="Zerillo M.M."/>
            <person name="Beakes G.W."/>
            <person name="Boore J.L."/>
            <person name="Busam D."/>
            <person name="Dumas B."/>
            <person name="Ferriera S."/>
            <person name="Fuerstenberg S.I."/>
            <person name="Gachon C.M."/>
            <person name="Gaulin E."/>
            <person name="Govers F."/>
            <person name="Grenville-Briggs L."/>
            <person name="Horner N."/>
            <person name="Hostetler J."/>
            <person name="Jiang R.H."/>
            <person name="Johnson J."/>
            <person name="Krajaejun T."/>
            <person name="Lin H."/>
            <person name="Meijer H.J."/>
            <person name="Moore B."/>
            <person name="Morris P."/>
            <person name="Phuntmart V."/>
            <person name="Puiu D."/>
            <person name="Shetty J."/>
            <person name="Stajich J.E."/>
            <person name="Tripathy S."/>
            <person name="Wawra S."/>
            <person name="van West P."/>
            <person name="Whitty B.R."/>
            <person name="Coutinho P.M."/>
            <person name="Henrissat B."/>
            <person name="Martin F."/>
            <person name="Thomas P.D."/>
            <person name="Tyler B.M."/>
            <person name="De Vries R.P."/>
            <person name="Kamoun S."/>
            <person name="Yandell M."/>
            <person name="Tisserat N."/>
            <person name="Buell C.R."/>
        </authorList>
    </citation>
    <scope>NUCLEOTIDE SEQUENCE</scope>
    <source>
        <strain evidence="3">DAOM:BR144</strain>
    </source>
</reference>
<dbReference type="Proteomes" id="UP000019132">
    <property type="component" value="Unassembled WGS sequence"/>
</dbReference>
<dbReference type="Gene3D" id="1.10.510.10">
    <property type="entry name" value="Transferase(Phosphotransferase) domain 1"/>
    <property type="match status" value="1"/>
</dbReference>
<dbReference type="InterPro" id="IPR011009">
    <property type="entry name" value="Kinase-like_dom_sf"/>
</dbReference>
<protein>
    <recommendedName>
        <fullName evidence="1">Protein kinase domain-containing protein</fullName>
    </recommendedName>
</protein>
<dbReference type="InParanoid" id="K3W8B2"/>
<dbReference type="EMBL" id="GL376626">
    <property type="status" value="NOT_ANNOTATED_CDS"/>
    <property type="molecule type" value="Genomic_DNA"/>
</dbReference>
<dbReference type="AlphaFoldDB" id="K3W8B2"/>
<dbReference type="InterPro" id="IPR001245">
    <property type="entry name" value="Ser-Thr/Tyr_kinase_cat_dom"/>
</dbReference>
<dbReference type="STRING" id="431595.K3W8B2"/>
<dbReference type="HOGENOM" id="CLU_000288_7_38_1"/>
<keyword evidence="3" id="KW-1185">Reference proteome</keyword>
<reference evidence="2" key="3">
    <citation type="submission" date="2015-02" db="UniProtKB">
        <authorList>
            <consortium name="EnsemblProtists"/>
        </authorList>
    </citation>
    <scope>IDENTIFICATION</scope>
    <source>
        <strain evidence="2">DAOM BR144</strain>
    </source>
</reference>
<dbReference type="InterPro" id="IPR000719">
    <property type="entry name" value="Prot_kinase_dom"/>
</dbReference>
<sequence length="370" mass="42643">MFFRLVTRLEVVSTIHDESESRLQTLVNVTFRLSNFLFKSKPKLRDNPLPRFIASRAISSRIRDFHEELDHFTDFRGKELNCHTTWEVQWRKDRLSQQEMFQHLLHDDDALIRGFGDADQQAEALFQLQYELRICQTASDTDMSTQICTILNHIMALVKMTLPIVPEWFVSNDDVDFQRQDSYSAVKVYRGTWKKATVMVASSELQALDFELRATQWFSLRHPNVISLYGACSIANPPFFVYEHDPNETSLRYLSDIEENRPLVWKKLYEAALGVHHCHQRQIAHGYLQCENIVIGRNGQAKVGGFEGYKHVWSDYHQSPEQRRGEVTASLASDIYTFGICILEATSGRSEAYKARDAFGNGIIPGIVEG</sequence>